<dbReference type="EMBL" id="CCYD01003042">
    <property type="protein sequence ID" value="CEG49350.1"/>
    <property type="molecule type" value="Genomic_DNA"/>
</dbReference>
<reference evidence="2" key="1">
    <citation type="submission" date="2014-09" db="EMBL/GenBank/DDBJ databases">
        <authorList>
            <person name="Sharma Rahul"/>
            <person name="Thines Marco"/>
        </authorList>
    </citation>
    <scope>NUCLEOTIDE SEQUENCE [LARGE SCALE GENOMIC DNA]</scope>
</reference>
<dbReference type="Proteomes" id="UP000054928">
    <property type="component" value="Unassembled WGS sequence"/>
</dbReference>
<proteinExistence type="predicted"/>
<accession>A0A0P1B3N0</accession>
<name>A0A0P1B3N0_PLAHL</name>
<protein>
    <submittedName>
        <fullName evidence="1">Uncharacterized protein</fullName>
    </submittedName>
</protein>
<dbReference type="AlphaFoldDB" id="A0A0P1B3N0"/>
<keyword evidence="2" id="KW-1185">Reference proteome</keyword>
<evidence type="ECO:0000313" key="2">
    <source>
        <dbReference type="Proteomes" id="UP000054928"/>
    </source>
</evidence>
<evidence type="ECO:0000313" key="1">
    <source>
        <dbReference type="EMBL" id="CEG49350.1"/>
    </source>
</evidence>
<organism evidence="1 2">
    <name type="scientific">Plasmopara halstedii</name>
    <name type="common">Downy mildew of sunflower</name>
    <dbReference type="NCBI Taxonomy" id="4781"/>
    <lineage>
        <taxon>Eukaryota</taxon>
        <taxon>Sar</taxon>
        <taxon>Stramenopiles</taxon>
        <taxon>Oomycota</taxon>
        <taxon>Peronosporomycetes</taxon>
        <taxon>Peronosporales</taxon>
        <taxon>Peronosporaceae</taxon>
        <taxon>Plasmopara</taxon>
    </lineage>
</organism>
<dbReference type="GeneID" id="36402172"/>
<dbReference type="RefSeq" id="XP_024585719.1">
    <property type="nucleotide sequence ID" value="XM_024720529.1"/>
</dbReference>
<sequence length="94" mass="10492">MVAYRTISSLYRSSEALLGQHVSDLGCSQRQHGDAARDLAIPAAAFTYKAAFSEDQLHLLDRPCICQERAIQFKPKVFVDDYQLKATTGSIRTE</sequence>